<accession>Q81XA0</accession>
<dbReference type="KEGG" id="banh:HYU01_26110"/>
<proteinExistence type="predicted"/>
<protein>
    <recommendedName>
        <fullName evidence="3">Transposase</fullName>
    </recommendedName>
</protein>
<name>A0A3P1U0L0_BACAN</name>
<evidence type="ECO:0000313" key="2">
    <source>
        <dbReference type="Proteomes" id="UP000000594"/>
    </source>
</evidence>
<accession>E9QQK4</accession>
<dbReference type="EMBL" id="AE017334">
    <property type="protein sequence ID" value="AAT34475.2"/>
    <property type="molecule type" value="Genomic_DNA"/>
</dbReference>
<evidence type="ECO:0000313" key="1">
    <source>
        <dbReference type="EMBL" id="AAT34475.2"/>
    </source>
</evidence>
<dbReference type="Proteomes" id="UP000000594">
    <property type="component" value="Chromosome"/>
</dbReference>
<dbReference type="AlphaFoldDB" id="A0A3P1U0L0"/>
<reference evidence="1 2" key="1">
    <citation type="journal article" date="2009" name="J. Bacteriol.">
        <title>The complete genome sequence of Bacillus anthracis Ames 'Ancestor'.</title>
        <authorList>
            <person name="Ravel J."/>
            <person name="Jiang L."/>
            <person name="Stanley S.T."/>
            <person name="Wilson M.R."/>
            <person name="Decker R.S."/>
            <person name="Read T.D."/>
            <person name="Worsham P."/>
            <person name="Keim P.S."/>
            <person name="Salzberg S.L."/>
            <person name="Fraser-Liggett C.M."/>
            <person name="Rasko D.A."/>
        </authorList>
    </citation>
    <scope>NUCLEOTIDE SEQUENCE [LARGE SCALE GENOMIC DNA]</scope>
    <source>
        <strain evidence="2">Ames ancestor</strain>
    </source>
</reference>
<gene>
    <name evidence="1" type="ordered locus">GBAA_5342</name>
</gene>
<organism evidence="1 2">
    <name type="scientific">Bacillus anthracis</name>
    <name type="common">anthrax bacterium</name>
    <dbReference type="NCBI Taxonomy" id="1392"/>
    <lineage>
        <taxon>Bacteria</taxon>
        <taxon>Bacillati</taxon>
        <taxon>Bacillota</taxon>
        <taxon>Bacilli</taxon>
        <taxon>Bacillales</taxon>
        <taxon>Bacillaceae</taxon>
        <taxon>Bacillus</taxon>
        <taxon>Bacillus cereus group</taxon>
    </lineage>
</organism>
<dbReference type="PATRIC" id="fig|1392.230.peg.5260"/>
<dbReference type="KEGG" id="bar:GBAA_5342"/>
<evidence type="ECO:0008006" key="3">
    <source>
        <dbReference type="Google" id="ProtNLM"/>
    </source>
</evidence>
<accession>Q6KKF3</accession>
<sequence>MYRMKKFIHVYRLYELGTQAECYRKINEFRVANHYKIWKGHRSLSRLWDKPFDTLEWKCCNDWDW</sequence>
<keyword evidence="2" id="KW-1185">Reference proteome</keyword>
<accession>A0A3P1U0L0</accession>